<sequence>MTVNSDKPSLQDHPVPDIRILSARAIIVPFQPSDASEVFSCISPEITRFMSWEPPSTAANFAEIWRAWLPAIEERSELHLVARDRANGRFLGIVGLHAMKSGKPELGIWLRSEVHGNGFGREFVGAVATWASKNVPVEYFEYPVAEENLPSRRIAEALGGHIAERRENPKYRSVVYHIPPIT</sequence>
<accession>A0A7Y3T5B1</accession>
<feature type="domain" description="N-acetyltransferase" evidence="1">
    <location>
        <begin position="25"/>
        <end position="182"/>
    </location>
</feature>
<dbReference type="GO" id="GO:0005737">
    <property type="term" value="C:cytoplasm"/>
    <property type="evidence" value="ECO:0007669"/>
    <property type="project" value="TreeGrafter"/>
</dbReference>
<dbReference type="Proteomes" id="UP000526233">
    <property type="component" value="Unassembled WGS sequence"/>
</dbReference>
<protein>
    <submittedName>
        <fullName evidence="2">N-acetyltransferase</fullName>
    </submittedName>
</protein>
<dbReference type="EMBL" id="PKQI01000002">
    <property type="protein sequence ID" value="NNV21285.1"/>
    <property type="molecule type" value="Genomic_DNA"/>
</dbReference>
<evidence type="ECO:0000313" key="3">
    <source>
        <dbReference type="Proteomes" id="UP000526233"/>
    </source>
</evidence>
<dbReference type="Pfam" id="PF13302">
    <property type="entry name" value="Acetyltransf_3"/>
    <property type="match status" value="1"/>
</dbReference>
<dbReference type="InterPro" id="IPR051908">
    <property type="entry name" value="Ribosomal_N-acetyltransferase"/>
</dbReference>
<dbReference type="PANTHER" id="PTHR43441:SF2">
    <property type="entry name" value="FAMILY ACETYLTRANSFERASE, PUTATIVE (AFU_ORTHOLOGUE AFUA_7G00850)-RELATED"/>
    <property type="match status" value="1"/>
</dbReference>
<gene>
    <name evidence="2" type="ORF">EHE22_12700</name>
</gene>
<dbReference type="SUPFAM" id="SSF55729">
    <property type="entry name" value="Acyl-CoA N-acyltransferases (Nat)"/>
    <property type="match status" value="1"/>
</dbReference>
<dbReference type="InterPro" id="IPR016181">
    <property type="entry name" value="Acyl_CoA_acyltransferase"/>
</dbReference>
<dbReference type="Gene3D" id="3.40.630.30">
    <property type="match status" value="1"/>
</dbReference>
<name>A0A7Y3T5B1_9HYPH</name>
<dbReference type="GO" id="GO:1990189">
    <property type="term" value="F:protein N-terminal-serine acetyltransferase activity"/>
    <property type="evidence" value="ECO:0007669"/>
    <property type="project" value="TreeGrafter"/>
</dbReference>
<keyword evidence="2" id="KW-0808">Transferase</keyword>
<proteinExistence type="predicted"/>
<dbReference type="PROSITE" id="PS51186">
    <property type="entry name" value="GNAT"/>
    <property type="match status" value="1"/>
</dbReference>
<evidence type="ECO:0000259" key="1">
    <source>
        <dbReference type="PROSITE" id="PS51186"/>
    </source>
</evidence>
<dbReference type="PANTHER" id="PTHR43441">
    <property type="entry name" value="RIBOSOMAL-PROTEIN-SERINE ACETYLTRANSFERASE"/>
    <property type="match status" value="1"/>
</dbReference>
<dbReference type="InterPro" id="IPR000182">
    <property type="entry name" value="GNAT_dom"/>
</dbReference>
<evidence type="ECO:0000313" key="2">
    <source>
        <dbReference type="EMBL" id="NNV21285.1"/>
    </source>
</evidence>
<reference evidence="2 3" key="1">
    <citation type="submission" date="2018-11" db="EMBL/GenBank/DDBJ databases">
        <title>Genome sequencing and analysis.</title>
        <authorList>
            <person name="Huang Y.-T."/>
        </authorList>
    </citation>
    <scope>NUCLEOTIDE SEQUENCE [LARGE SCALE GENOMIC DNA]</scope>
    <source>
        <strain evidence="2 3">SHIN</strain>
    </source>
</reference>
<dbReference type="AlphaFoldDB" id="A0A7Y3T5B1"/>
<comment type="caution">
    <text evidence="2">The sequence shown here is derived from an EMBL/GenBank/DDBJ whole genome shotgun (WGS) entry which is preliminary data.</text>
</comment>
<organism evidence="2 3">
    <name type="scientific">Brucella pseudogrignonensis</name>
    <dbReference type="NCBI Taxonomy" id="419475"/>
    <lineage>
        <taxon>Bacteria</taxon>
        <taxon>Pseudomonadati</taxon>
        <taxon>Pseudomonadota</taxon>
        <taxon>Alphaproteobacteria</taxon>
        <taxon>Hyphomicrobiales</taxon>
        <taxon>Brucellaceae</taxon>
        <taxon>Brucella/Ochrobactrum group</taxon>
        <taxon>Brucella</taxon>
    </lineage>
</organism>
<dbReference type="GO" id="GO:0008999">
    <property type="term" value="F:protein-N-terminal-alanine acetyltransferase activity"/>
    <property type="evidence" value="ECO:0007669"/>
    <property type="project" value="TreeGrafter"/>
</dbReference>